<sequence length="61" mass="7309">MYTNKNKRRDTKVEKRIKDFIKEVKDYYTINSEGEIFSDNSGKMKTRNKGNTEYQIINLTL</sequence>
<organism evidence="1">
    <name type="scientific">Siphoviridae sp. ct2D011</name>
    <dbReference type="NCBI Taxonomy" id="2825314"/>
    <lineage>
        <taxon>Viruses</taxon>
        <taxon>Duplodnaviria</taxon>
        <taxon>Heunggongvirae</taxon>
        <taxon>Uroviricota</taxon>
        <taxon>Caudoviricetes</taxon>
    </lineage>
</organism>
<reference evidence="1" key="1">
    <citation type="journal article" date="2021" name="Proc. Natl. Acad. Sci. U.S.A.">
        <title>A Catalog of Tens of Thousands of Viruses from Human Metagenomes Reveals Hidden Associations with Chronic Diseases.</title>
        <authorList>
            <person name="Tisza M.J."/>
            <person name="Buck C.B."/>
        </authorList>
    </citation>
    <scope>NUCLEOTIDE SEQUENCE</scope>
    <source>
        <strain evidence="1">Ct2D011</strain>
    </source>
</reference>
<proteinExistence type="predicted"/>
<protein>
    <submittedName>
        <fullName evidence="1">Uncharacterized protein</fullName>
    </submittedName>
</protein>
<name>A0A8S5V996_9CAUD</name>
<evidence type="ECO:0000313" key="1">
    <source>
        <dbReference type="EMBL" id="DAG03262.1"/>
    </source>
</evidence>
<accession>A0A8S5V996</accession>
<dbReference type="EMBL" id="BK016226">
    <property type="protein sequence ID" value="DAG03262.1"/>
    <property type="molecule type" value="Genomic_DNA"/>
</dbReference>